<evidence type="ECO:0000259" key="2">
    <source>
        <dbReference type="Pfam" id="PF02481"/>
    </source>
</evidence>
<accession>A0ABV7YSY2</accession>
<dbReference type="NCBIfam" id="TIGR00732">
    <property type="entry name" value="dprA"/>
    <property type="match status" value="1"/>
</dbReference>
<dbReference type="PANTHER" id="PTHR43022:SF1">
    <property type="entry name" value="PROTEIN SMF"/>
    <property type="match status" value="1"/>
</dbReference>
<dbReference type="SUPFAM" id="SSF47781">
    <property type="entry name" value="RuvA domain 2-like"/>
    <property type="match status" value="1"/>
</dbReference>
<dbReference type="Gene3D" id="1.10.10.10">
    <property type="entry name" value="Winged helix-like DNA-binding domain superfamily/Winged helix DNA-binding domain"/>
    <property type="match status" value="1"/>
</dbReference>
<evidence type="ECO:0000313" key="5">
    <source>
        <dbReference type="Proteomes" id="UP001595616"/>
    </source>
</evidence>
<evidence type="ECO:0000313" key="4">
    <source>
        <dbReference type="EMBL" id="MFC3810061.1"/>
    </source>
</evidence>
<dbReference type="InterPro" id="IPR036388">
    <property type="entry name" value="WH-like_DNA-bd_sf"/>
</dbReference>
<dbReference type="PANTHER" id="PTHR43022">
    <property type="entry name" value="PROTEIN SMF"/>
    <property type="match status" value="1"/>
</dbReference>
<keyword evidence="5" id="KW-1185">Reference proteome</keyword>
<dbReference type="InterPro" id="IPR003488">
    <property type="entry name" value="DprA"/>
</dbReference>
<dbReference type="SUPFAM" id="SSF102405">
    <property type="entry name" value="MCP/YpsA-like"/>
    <property type="match status" value="1"/>
</dbReference>
<dbReference type="EMBL" id="JBHRYQ010000001">
    <property type="protein sequence ID" value="MFC3810061.1"/>
    <property type="molecule type" value="Genomic_DNA"/>
</dbReference>
<dbReference type="InterPro" id="IPR010994">
    <property type="entry name" value="RuvA_2-like"/>
</dbReference>
<dbReference type="Gene3D" id="3.40.50.450">
    <property type="match status" value="1"/>
</dbReference>
<reference evidence="5" key="1">
    <citation type="journal article" date="2019" name="Int. J. Syst. Evol. Microbiol.">
        <title>The Global Catalogue of Microorganisms (GCM) 10K type strain sequencing project: providing services to taxonomists for standard genome sequencing and annotation.</title>
        <authorList>
            <consortium name="The Broad Institute Genomics Platform"/>
            <consortium name="The Broad Institute Genome Sequencing Center for Infectious Disease"/>
            <person name="Wu L."/>
            <person name="Ma J."/>
        </authorList>
    </citation>
    <scope>NUCLEOTIDE SEQUENCE [LARGE SCALE GENOMIC DNA]</scope>
    <source>
        <strain evidence="5">CECT 7956</strain>
    </source>
</reference>
<dbReference type="Pfam" id="PF17782">
    <property type="entry name" value="WHD_DprA"/>
    <property type="match status" value="1"/>
</dbReference>
<dbReference type="Proteomes" id="UP001595616">
    <property type="component" value="Unassembled WGS sequence"/>
</dbReference>
<feature type="domain" description="DprA winged helix" evidence="3">
    <location>
        <begin position="317"/>
        <end position="366"/>
    </location>
</feature>
<proteinExistence type="inferred from homology"/>
<protein>
    <submittedName>
        <fullName evidence="4">DNA-processing protein DprA</fullName>
    </submittedName>
</protein>
<dbReference type="InterPro" id="IPR041614">
    <property type="entry name" value="DprA_WH"/>
</dbReference>
<comment type="similarity">
    <text evidence="1">Belongs to the DprA/Smf family.</text>
</comment>
<sequence length="371" mass="41338">MQEEEKLYTIALSRVDGIGGIMFRQLINMFGTAEEVFNASSQKLLKIPNFGKATYDRLKQNTQAFAEAKVILEKSEKENIRTITFKDDDYPKRLKQIYEAPPILYTKGNGKLEYEKTLAIVGTREASDYGKKVTEEIIEGLAGLNIQVISGLAYGIDIAAHKAALKHKVSTVAVLANSLDSVYPAMHKKYAQEILEDGLLMSENPYGSKLAPAYFISRNRIIAGLSDVVLVVESAKKGGSMVTAEFANNYNRDVFAIPGSVYQKFSEGPNYLVQTNKAQIFSNTEDLAAWMQWGLNDEGKKAPKLEREIDLASFTLDESKVLSVLMQKGEVMIDELSWQSQVPLNKLASILLNLEFQDLVVQSPGKKFKLK</sequence>
<name>A0ABV7YSY2_9BACT</name>
<gene>
    <name evidence="4" type="primary">dprA</name>
    <name evidence="4" type="ORF">ACFOOI_05310</name>
</gene>
<comment type="caution">
    <text evidence="4">The sequence shown here is derived from an EMBL/GenBank/DDBJ whole genome shotgun (WGS) entry which is preliminary data.</text>
</comment>
<evidence type="ECO:0000256" key="1">
    <source>
        <dbReference type="ARBA" id="ARBA00006525"/>
    </source>
</evidence>
<dbReference type="InterPro" id="IPR057666">
    <property type="entry name" value="DrpA_SLOG"/>
</dbReference>
<evidence type="ECO:0000259" key="3">
    <source>
        <dbReference type="Pfam" id="PF17782"/>
    </source>
</evidence>
<dbReference type="RefSeq" id="WP_379835846.1">
    <property type="nucleotide sequence ID" value="NZ_JBHRYQ010000001.1"/>
</dbReference>
<organism evidence="4 5">
    <name type="scientific">Lacihabitans lacunae</name>
    <dbReference type="NCBI Taxonomy" id="1028214"/>
    <lineage>
        <taxon>Bacteria</taxon>
        <taxon>Pseudomonadati</taxon>
        <taxon>Bacteroidota</taxon>
        <taxon>Cytophagia</taxon>
        <taxon>Cytophagales</taxon>
        <taxon>Leadbetterellaceae</taxon>
        <taxon>Lacihabitans</taxon>
    </lineage>
</organism>
<dbReference type="Pfam" id="PF02481">
    <property type="entry name" value="DNA_processg_A"/>
    <property type="match status" value="1"/>
</dbReference>
<feature type="domain" description="Smf/DprA SLOG" evidence="2">
    <location>
        <begin position="82"/>
        <end position="289"/>
    </location>
</feature>